<dbReference type="AlphaFoldDB" id="I8RK96"/>
<dbReference type="OrthoDB" id="9958695at2"/>
<gene>
    <name evidence="1" type="ORF">FB4_0275</name>
</gene>
<comment type="caution">
    <text evidence="1">The sequence shown here is derived from an EMBL/GenBank/DDBJ whole genome shotgun (WGS) entry which is preliminary data.</text>
</comment>
<organism evidence="1 2">
    <name type="scientific">Pelosinus fermentans B4</name>
    <dbReference type="NCBI Taxonomy" id="1149862"/>
    <lineage>
        <taxon>Bacteria</taxon>
        <taxon>Bacillati</taxon>
        <taxon>Bacillota</taxon>
        <taxon>Negativicutes</taxon>
        <taxon>Selenomonadales</taxon>
        <taxon>Sporomusaceae</taxon>
        <taxon>Pelosinus</taxon>
    </lineage>
</organism>
<dbReference type="PATRIC" id="fig|1149862.3.peg.1690"/>
<protein>
    <submittedName>
        <fullName evidence="1">Uncharacterized protein</fullName>
    </submittedName>
</protein>
<reference evidence="1 2" key="1">
    <citation type="journal article" date="2012" name="J. Bacteriol.">
        <title>Draft Genome Sequences for Two Metal-Reducing Pelosinus fermentans Strains Isolated from a Cr(VI)-Contaminated Site and for Type Strain R7.</title>
        <authorList>
            <person name="Brown S.D."/>
            <person name="Podar M."/>
            <person name="Klingeman D.M."/>
            <person name="Johnson C.M."/>
            <person name="Yang Z.K."/>
            <person name="Utturkar S.M."/>
            <person name="Land M.L."/>
            <person name="Mosher J.J."/>
            <person name="Hurt R.A.Jr."/>
            <person name="Phelps T.J."/>
            <person name="Palumbo A.V."/>
            <person name="Arkin A.P."/>
            <person name="Hazen T.C."/>
            <person name="Elias D.A."/>
        </authorList>
    </citation>
    <scope>NUCLEOTIDE SEQUENCE [LARGE SCALE GENOMIC DNA]</scope>
    <source>
        <strain evidence="1 2">B4</strain>
    </source>
</reference>
<keyword evidence="2" id="KW-1185">Reference proteome</keyword>
<accession>I8RK96</accession>
<dbReference type="Proteomes" id="UP000004324">
    <property type="component" value="Unassembled WGS sequence"/>
</dbReference>
<dbReference type="EMBL" id="AKVJ01000022">
    <property type="protein sequence ID" value="EIW18750.1"/>
    <property type="molecule type" value="Genomic_DNA"/>
</dbReference>
<name>I8RK96_9FIRM</name>
<evidence type="ECO:0000313" key="2">
    <source>
        <dbReference type="Proteomes" id="UP000004324"/>
    </source>
</evidence>
<proteinExistence type="predicted"/>
<sequence>MESAYDLAIKALSDKDAWISATFIIGEIGDFAAVSYLANLLNNVEYYSLTCRHINDAIEKIILDKKSLI</sequence>
<evidence type="ECO:0000313" key="1">
    <source>
        <dbReference type="EMBL" id="EIW18750.1"/>
    </source>
</evidence>